<accession>A0A8B6CUD4</accession>
<gene>
    <name evidence="1" type="ORF">MGAL_10B026968</name>
</gene>
<keyword evidence="2" id="KW-1185">Reference proteome</keyword>
<comment type="caution">
    <text evidence="1">The sequence shown here is derived from an EMBL/GenBank/DDBJ whole genome shotgun (WGS) entry which is preliminary data.</text>
</comment>
<proteinExistence type="predicted"/>
<sequence>MFLALLRKQFYSGATQLVDTGFVRIRHILVGCKILQEAETNVKNEHLQRETSQRYKLYFTERATMITGFIYEARALKKKPASNYDGGEVANELGEPVNHAGRLLLNHGYLEDAIKTQNKTFLENKTVTKILTKMWIGEEKYSFKETRHKCALDWTISVVESIVKKTGVTINEAP</sequence>
<evidence type="ECO:0000313" key="2">
    <source>
        <dbReference type="Proteomes" id="UP000596742"/>
    </source>
</evidence>
<dbReference type="Proteomes" id="UP000596742">
    <property type="component" value="Unassembled WGS sequence"/>
</dbReference>
<protein>
    <submittedName>
        <fullName evidence="1">Uncharacterized protein</fullName>
    </submittedName>
</protein>
<reference evidence="1" key="1">
    <citation type="submission" date="2018-11" db="EMBL/GenBank/DDBJ databases">
        <authorList>
            <person name="Alioto T."/>
            <person name="Alioto T."/>
        </authorList>
    </citation>
    <scope>NUCLEOTIDE SEQUENCE</scope>
</reference>
<evidence type="ECO:0000313" key="1">
    <source>
        <dbReference type="EMBL" id="VDI10221.1"/>
    </source>
</evidence>
<dbReference type="OrthoDB" id="10469476at2759"/>
<name>A0A8B6CUD4_MYTGA</name>
<dbReference type="AlphaFoldDB" id="A0A8B6CUD4"/>
<organism evidence="1 2">
    <name type="scientific">Mytilus galloprovincialis</name>
    <name type="common">Mediterranean mussel</name>
    <dbReference type="NCBI Taxonomy" id="29158"/>
    <lineage>
        <taxon>Eukaryota</taxon>
        <taxon>Metazoa</taxon>
        <taxon>Spiralia</taxon>
        <taxon>Lophotrochozoa</taxon>
        <taxon>Mollusca</taxon>
        <taxon>Bivalvia</taxon>
        <taxon>Autobranchia</taxon>
        <taxon>Pteriomorphia</taxon>
        <taxon>Mytilida</taxon>
        <taxon>Mytiloidea</taxon>
        <taxon>Mytilidae</taxon>
        <taxon>Mytilinae</taxon>
        <taxon>Mytilus</taxon>
    </lineage>
</organism>
<dbReference type="EMBL" id="UYJE01002374">
    <property type="protein sequence ID" value="VDI10221.1"/>
    <property type="molecule type" value="Genomic_DNA"/>
</dbReference>